<keyword evidence="1" id="KW-0472">Membrane</keyword>
<dbReference type="OrthoDB" id="9153420at2"/>
<protein>
    <recommendedName>
        <fullName evidence="4">GDSL-like Lipase/Acylhydrolase family protein</fullName>
    </recommendedName>
</protein>
<name>A0A1H7JVQ8_9BURK</name>
<keyword evidence="3" id="KW-1185">Reference proteome</keyword>
<evidence type="ECO:0008006" key="4">
    <source>
        <dbReference type="Google" id="ProtNLM"/>
    </source>
</evidence>
<dbReference type="AlphaFoldDB" id="A0A1H7JVQ8"/>
<evidence type="ECO:0000256" key="1">
    <source>
        <dbReference type="SAM" id="Phobius"/>
    </source>
</evidence>
<dbReference type="InterPro" id="IPR036514">
    <property type="entry name" value="SGNH_hydro_sf"/>
</dbReference>
<feature type="transmembrane region" description="Helical" evidence="1">
    <location>
        <begin position="12"/>
        <end position="32"/>
    </location>
</feature>
<accession>A0A1H7JVQ8</accession>
<reference evidence="3" key="1">
    <citation type="submission" date="2016-10" db="EMBL/GenBank/DDBJ databases">
        <authorList>
            <person name="Varghese N."/>
            <person name="Submissions S."/>
        </authorList>
    </citation>
    <scope>NUCLEOTIDE SEQUENCE [LARGE SCALE GENOMIC DNA]</scope>
    <source>
        <strain evidence="3">LMG 26416</strain>
    </source>
</reference>
<dbReference type="Proteomes" id="UP000199120">
    <property type="component" value="Unassembled WGS sequence"/>
</dbReference>
<keyword evidence="1" id="KW-1133">Transmembrane helix</keyword>
<dbReference type="EMBL" id="FOAJ01000003">
    <property type="protein sequence ID" value="SEK78663.1"/>
    <property type="molecule type" value="Genomic_DNA"/>
</dbReference>
<evidence type="ECO:0000313" key="2">
    <source>
        <dbReference type="EMBL" id="SEK78663.1"/>
    </source>
</evidence>
<dbReference type="RefSeq" id="WP_090544669.1">
    <property type="nucleotide sequence ID" value="NZ_FNSR01000001.1"/>
</dbReference>
<dbReference type="SUPFAM" id="SSF52266">
    <property type="entry name" value="SGNH hydrolase"/>
    <property type="match status" value="1"/>
</dbReference>
<keyword evidence="1" id="KW-0812">Transmembrane</keyword>
<dbReference type="STRING" id="416943.SAMN05445871_2159"/>
<dbReference type="Gene3D" id="3.40.50.1110">
    <property type="entry name" value="SGNH hydrolase"/>
    <property type="match status" value="1"/>
</dbReference>
<evidence type="ECO:0000313" key="3">
    <source>
        <dbReference type="Proteomes" id="UP000199120"/>
    </source>
</evidence>
<gene>
    <name evidence="2" type="ORF">SAMN05192542_103462</name>
</gene>
<dbReference type="GO" id="GO:0016788">
    <property type="term" value="F:hydrolase activity, acting on ester bonds"/>
    <property type="evidence" value="ECO:0007669"/>
    <property type="project" value="UniProtKB-ARBA"/>
</dbReference>
<sequence length="361" mass="40532">MRTLFVHSVRLLFACIVLYAVLILISLAIFPLPAKQHAFDTASAPRTVFETQQKYLVLNREALRAEGARVVFLGASNTVAGFPVPLVQSQLPDASINSAALNGSNITQIHEAFELTRNAIEPRSRPQTIYVIGLWYGLFADDAVRWPHAPNAPMETSVDTEMYRYGLYRKTAAGPEPVVPERLIPAARIAIYPVITLEKLVRAATGPMRERFLGAHPTDRTDGDRNAYVATATDMKTEMDYWIQSFPDRRLSARQFDELRAMVDEARADGSPVVIANLPIPAWHSATMHYDADYAARIDAFVASYRNDPLVASIDMRDMNDDTWFTDEVHPKPKVVPLWIRRISEPLNRFVARVDRPGRAS</sequence>
<proteinExistence type="predicted"/>
<organism evidence="2 3">
    <name type="scientific">Paraburkholderia caballeronis</name>
    <dbReference type="NCBI Taxonomy" id="416943"/>
    <lineage>
        <taxon>Bacteria</taxon>
        <taxon>Pseudomonadati</taxon>
        <taxon>Pseudomonadota</taxon>
        <taxon>Betaproteobacteria</taxon>
        <taxon>Burkholderiales</taxon>
        <taxon>Burkholderiaceae</taxon>
        <taxon>Paraburkholderia</taxon>
    </lineage>
</organism>